<sequence>MGVMKVLAKPIEMVAWFDFKGTIHPIRFRLLGEDGKYATIAVRSVQARKKEKLAGNVMQVFLCQGIVNETEVLFELKYEKDTDQWTLFKM</sequence>
<protein>
    <submittedName>
        <fullName evidence="1">Uncharacterized protein</fullName>
    </submittedName>
</protein>
<reference evidence="1 2" key="1">
    <citation type="submission" date="2021-03" db="EMBL/GenBank/DDBJ databases">
        <title>Genomic Encyclopedia of Type Strains, Phase IV (KMG-IV): sequencing the most valuable type-strain genomes for metagenomic binning, comparative biology and taxonomic classification.</title>
        <authorList>
            <person name="Goeker M."/>
        </authorList>
    </citation>
    <scope>NUCLEOTIDE SEQUENCE [LARGE SCALE GENOMIC DNA]</scope>
    <source>
        <strain evidence="1 2">DSM 6139</strain>
    </source>
</reference>
<evidence type="ECO:0000313" key="1">
    <source>
        <dbReference type="EMBL" id="MBP1920011.1"/>
    </source>
</evidence>
<dbReference type="Proteomes" id="UP001519271">
    <property type="component" value="Unassembled WGS sequence"/>
</dbReference>
<accession>A0ABS4G629</accession>
<dbReference type="RefSeq" id="WP_209460191.1">
    <property type="nucleotide sequence ID" value="NZ_JAGGKC010000022.1"/>
</dbReference>
<organism evidence="1 2">
    <name type="scientific">Youngiibacter multivorans</name>
    <dbReference type="NCBI Taxonomy" id="937251"/>
    <lineage>
        <taxon>Bacteria</taxon>
        <taxon>Bacillati</taxon>
        <taxon>Bacillota</taxon>
        <taxon>Clostridia</taxon>
        <taxon>Eubacteriales</taxon>
        <taxon>Clostridiaceae</taxon>
        <taxon>Youngiibacter</taxon>
    </lineage>
</organism>
<name>A0ABS4G629_9CLOT</name>
<comment type="caution">
    <text evidence="1">The sequence shown here is derived from an EMBL/GenBank/DDBJ whole genome shotgun (WGS) entry which is preliminary data.</text>
</comment>
<dbReference type="EMBL" id="JAGGKC010000022">
    <property type="protein sequence ID" value="MBP1920011.1"/>
    <property type="molecule type" value="Genomic_DNA"/>
</dbReference>
<gene>
    <name evidence="1" type="ORF">J2Z34_002509</name>
</gene>
<keyword evidence="2" id="KW-1185">Reference proteome</keyword>
<proteinExistence type="predicted"/>
<evidence type="ECO:0000313" key="2">
    <source>
        <dbReference type="Proteomes" id="UP001519271"/>
    </source>
</evidence>